<evidence type="ECO:0000256" key="2">
    <source>
        <dbReference type="ARBA" id="ARBA00022695"/>
    </source>
</evidence>
<dbReference type="InterPro" id="IPR000477">
    <property type="entry name" value="RT_dom"/>
</dbReference>
<feature type="compositionally biased region" description="Low complexity" evidence="6">
    <location>
        <begin position="717"/>
        <end position="751"/>
    </location>
</feature>
<dbReference type="GO" id="GO:0004519">
    <property type="term" value="F:endonuclease activity"/>
    <property type="evidence" value="ECO:0007669"/>
    <property type="project" value="UniProtKB-KW"/>
</dbReference>
<feature type="compositionally biased region" description="Polar residues" evidence="6">
    <location>
        <begin position="873"/>
        <end position="882"/>
    </location>
</feature>
<organism evidence="8 9">
    <name type="scientific">Centaurea solstitialis</name>
    <name type="common">yellow star-thistle</name>
    <dbReference type="NCBI Taxonomy" id="347529"/>
    <lineage>
        <taxon>Eukaryota</taxon>
        <taxon>Viridiplantae</taxon>
        <taxon>Streptophyta</taxon>
        <taxon>Embryophyta</taxon>
        <taxon>Tracheophyta</taxon>
        <taxon>Spermatophyta</taxon>
        <taxon>Magnoliopsida</taxon>
        <taxon>eudicotyledons</taxon>
        <taxon>Gunneridae</taxon>
        <taxon>Pentapetalae</taxon>
        <taxon>asterids</taxon>
        <taxon>campanulids</taxon>
        <taxon>Asterales</taxon>
        <taxon>Asteraceae</taxon>
        <taxon>Carduoideae</taxon>
        <taxon>Cardueae</taxon>
        <taxon>Centaureinae</taxon>
        <taxon>Centaurea</taxon>
    </lineage>
</organism>
<dbReference type="InterPro" id="IPR012337">
    <property type="entry name" value="RNaseH-like_sf"/>
</dbReference>
<dbReference type="Pfam" id="PF17919">
    <property type="entry name" value="RT_RNaseH_2"/>
    <property type="match status" value="1"/>
</dbReference>
<dbReference type="InterPro" id="IPR050951">
    <property type="entry name" value="Retrovirus_Pol_polyprotein"/>
</dbReference>
<dbReference type="InterPro" id="IPR043502">
    <property type="entry name" value="DNA/RNA_pol_sf"/>
</dbReference>
<keyword evidence="3" id="KW-0540">Nuclease</keyword>
<sequence length="1899" mass="215640">MNVGLEKITEKGRESGELDELRNVIEGFGPKKWGVDRDFWRLDPLGGLSVKELRRLIEERISKKACIFMWSAKLGRLPVRLGLDKMGTDLDSICPRCEDEEETVEHALDGCIIRIPLPRIPFQPPSLLATIDTGTVATRRRRHQPLKATCRTLPTTIATCPTPATIVATILQRRLPLSPPLNLDQHSATPQQVHIFKLQVLKQRYFSFSEPIDRGIGVMGRILWIFLMSRTTNYSMMDRSLKIGLLSSSWANQKSRGEFFNLDPDIERTFRRRKKEQRNLQASTSSTMEEENVFLEELPFPGNPPDGRYNNDGLPPPLPPPPGGNGRNRQQDIQPHVAEPRVGPMPIIQEPGPRVQQENPVNGILRNPPPPLNNNQHIEDAEQHIFRLANSKDNSMMDYAIPIVQQLQTGIRDPTCNVPHFELKTVMFQMLQNNGQFAGLSKEDPHAHLRSFLEIAGLFRLRGISDDALKLKLFPFSLSHHARAWYYSLKPNSIFTWDQMAEVFLKKYFPPLRNAQSRNEICTFQQEDDETVPTAWERFKELLRKCPHHGIPYCIQLETFYNGLNYPARQMLDATAGGAFTASSYNEGYNILEKISNNNGHWADSRAKPLQLPGTKDDGNYSTLASQVRDMAVMLKNLTTNKQVYQHPDPSELPVQCAYCGENHLFDNCPGNPEKVNYIGNNDKTGPFSPTYNPGWRDHPHLKWNSPSLNPQLPRIQGQTNQYPQQQRQSNFQNQGQSNFQNQGQSHFQNQKRVHFQDEEPPRFQHTSHNHSQNHHQTTSPRYPPRQNQQVEPSLEAMMKGFISQTQASIKNLETQVGQMALEIRNRSAGSLPSDTEIPQRPGKEQVKAVTLRNGKDLNKSEKKDGSPKKDFASSSTLTHTDAPTPAESDFTSPVPDFPLLSPVSTGPQRTEWRPQRNTSKDMSQSGDSPKTISDTLTKETDTTLSTTVIKPVSVTPSPSPSTPTPQKTTTPTQVPLYIPYPQRYFEQKEELTEYETVALTEGCSALLTKKIPPKMKDPGSFTIPCSIGDFIILDCEVDQEVPIILGRPFLATGRTLIDVQKGELTMRVHDQRVTFNVLDSLKYPDEREECSTLSEIENWCEEKTLGEILWDADTDDEAEDDSEEVPLVTAAFEVLENEDRKTLVPSLEVAPDLELKQLPSNLKYAFLGDSGKLPVIISSSLETEQEEKLVQMLKLHTKAIGWTIADLKGISPTICQHKIILEDKNFNSVEPQRRLNPVMKDVVKKEILKWLDAGIIYPIASSTCVSPVQCVPKKGGVTVITNDKNELIPTRTVTGWRICMDYRRLNKATQKDHFPLPFIDQMLDRLAGKEFYCFLDGYSGYNQIAIAPDDQEKTTFTCPYGTFAFRRMPFGLCNAPATFQRCMMSIFSDMLENSMEVFMDDFSVYGTSYDDCLQNLEKILKRCEETDLVLNWEKCHFMVKEGIVLGHLISKRGIEVDKAKLENQPQSKESEVSLDMQALVTAPVVVTPDWSKPFEVMCDASDWAVGAVLGQRKEKIFHSIYYANQMIRRCVPKEETTQIIRHCHSGPCGGHFSGSRTAAKILQSGFFWPTLHQDSYSFARSCNECQRSGNISHRNEMPLNGILEIELFDVWGIDFMGPFPISNNCSYILVAVDYVSKWVEAMACHSNDAKTVIKFLQKHIFSRFGTPRALISDEGTHFINKILADVLEKYDIRHRVATAYHPQTNGLAELSNREIKGILTKVVKPHRKDWASKLDDALWAYRTAYKTPIGMSPYKLVYGKACHLPLELEHKAYWAIKELNMSQDTAGNKRFLQICELEELRNNSYENAKLYKEKTKKWHDQRIIPKELAEGQQVLLFNSRLKLFPGKLSSRWTGPFTIAKVHTYGAIELIDPEKGTTFKVNGQRVKPFYASSEQTRII</sequence>
<feature type="compositionally biased region" description="Polar residues" evidence="6">
    <location>
        <begin position="916"/>
        <end position="931"/>
    </location>
</feature>
<feature type="region of interest" description="Disordered" evidence="6">
    <location>
        <begin position="297"/>
        <end position="331"/>
    </location>
</feature>
<feature type="compositionally biased region" description="Basic and acidic residues" evidence="6">
    <location>
        <begin position="854"/>
        <end position="872"/>
    </location>
</feature>
<comment type="caution">
    <text evidence="8">The sequence shown here is derived from an EMBL/GenBank/DDBJ whole genome shotgun (WGS) entry which is preliminary data.</text>
</comment>
<proteinExistence type="predicted"/>
<dbReference type="InterPro" id="IPR041577">
    <property type="entry name" value="RT_RNaseH_2"/>
</dbReference>
<evidence type="ECO:0000256" key="3">
    <source>
        <dbReference type="ARBA" id="ARBA00022722"/>
    </source>
</evidence>
<dbReference type="Pfam" id="PF00078">
    <property type="entry name" value="RVT_1"/>
    <property type="match status" value="1"/>
</dbReference>
<feature type="compositionally biased region" description="Low complexity" evidence="6">
    <location>
        <begin position="943"/>
        <end position="957"/>
    </location>
</feature>
<evidence type="ECO:0000256" key="6">
    <source>
        <dbReference type="SAM" id="MobiDB-lite"/>
    </source>
</evidence>
<dbReference type="GO" id="GO:0015074">
    <property type="term" value="P:DNA integration"/>
    <property type="evidence" value="ECO:0007669"/>
    <property type="project" value="InterPro"/>
</dbReference>
<dbReference type="Gene3D" id="1.10.340.70">
    <property type="match status" value="1"/>
</dbReference>
<evidence type="ECO:0000256" key="5">
    <source>
        <dbReference type="ARBA" id="ARBA00023268"/>
    </source>
</evidence>
<dbReference type="Pfam" id="PF17921">
    <property type="entry name" value="Integrase_H2C2"/>
    <property type="match status" value="1"/>
</dbReference>
<evidence type="ECO:0000259" key="7">
    <source>
        <dbReference type="PROSITE" id="PS50994"/>
    </source>
</evidence>
<reference evidence="8" key="1">
    <citation type="submission" date="2023-03" db="EMBL/GenBank/DDBJ databases">
        <title>Chromosome-scale reference genome and RAD-based genetic map of yellow starthistle (Centaurea solstitialis) reveal putative structural variation and QTLs associated with invader traits.</title>
        <authorList>
            <person name="Reatini B."/>
            <person name="Cang F.A."/>
            <person name="Jiang Q."/>
            <person name="Mckibben M.T.W."/>
            <person name="Barker M.S."/>
            <person name="Rieseberg L.H."/>
            <person name="Dlugosch K.M."/>
        </authorList>
    </citation>
    <scope>NUCLEOTIDE SEQUENCE</scope>
    <source>
        <strain evidence="8">CAN-66</strain>
        <tissue evidence="8">Leaf</tissue>
    </source>
</reference>
<dbReference type="Proteomes" id="UP001172457">
    <property type="component" value="Chromosome 2"/>
</dbReference>
<gene>
    <name evidence="8" type="ORF">OSB04_009100</name>
</gene>
<evidence type="ECO:0000256" key="4">
    <source>
        <dbReference type="ARBA" id="ARBA00022759"/>
    </source>
</evidence>
<feature type="compositionally biased region" description="Pro residues" evidence="6">
    <location>
        <begin position="314"/>
        <end position="323"/>
    </location>
</feature>
<dbReference type="EMBL" id="JARYMX010000002">
    <property type="protein sequence ID" value="KAJ9563940.1"/>
    <property type="molecule type" value="Genomic_DNA"/>
</dbReference>
<keyword evidence="4" id="KW-0255">Endonuclease</keyword>
<keyword evidence="2" id="KW-0548">Nucleotidyltransferase</keyword>
<evidence type="ECO:0000313" key="8">
    <source>
        <dbReference type="EMBL" id="KAJ9563940.1"/>
    </source>
</evidence>
<feature type="region of interest" description="Disordered" evidence="6">
    <location>
        <begin position="825"/>
        <end position="974"/>
    </location>
</feature>
<keyword evidence="4" id="KW-0378">Hydrolase</keyword>
<feature type="region of interest" description="Disordered" evidence="6">
    <location>
        <begin position="689"/>
        <end position="790"/>
    </location>
</feature>
<keyword evidence="9" id="KW-1185">Reference proteome</keyword>
<dbReference type="PANTHER" id="PTHR37984:SF5">
    <property type="entry name" value="PROTEIN NYNRIN-LIKE"/>
    <property type="match status" value="1"/>
</dbReference>
<keyword evidence="5" id="KW-0511">Multifunctional enzyme</keyword>
<dbReference type="Gene3D" id="3.30.420.10">
    <property type="entry name" value="Ribonuclease H-like superfamily/Ribonuclease H"/>
    <property type="match status" value="1"/>
</dbReference>
<dbReference type="InterPro" id="IPR043128">
    <property type="entry name" value="Rev_trsase/Diguanyl_cyclase"/>
</dbReference>
<dbReference type="CDD" id="cd01647">
    <property type="entry name" value="RT_LTR"/>
    <property type="match status" value="1"/>
</dbReference>
<dbReference type="SUPFAM" id="SSF53098">
    <property type="entry name" value="Ribonuclease H-like"/>
    <property type="match status" value="1"/>
</dbReference>
<feature type="compositionally biased region" description="Low complexity" evidence="6">
    <location>
        <begin position="965"/>
        <end position="974"/>
    </location>
</feature>
<dbReference type="Pfam" id="PF00665">
    <property type="entry name" value="rve"/>
    <property type="match status" value="1"/>
</dbReference>
<dbReference type="InterPro" id="IPR021109">
    <property type="entry name" value="Peptidase_aspartic_dom_sf"/>
</dbReference>
<evidence type="ECO:0000256" key="1">
    <source>
        <dbReference type="ARBA" id="ARBA00022679"/>
    </source>
</evidence>
<dbReference type="Gene3D" id="3.10.10.10">
    <property type="entry name" value="HIV Type 1 Reverse Transcriptase, subunit A, domain 1"/>
    <property type="match status" value="1"/>
</dbReference>
<dbReference type="InterPro" id="IPR041588">
    <property type="entry name" value="Integrase_H2C2"/>
</dbReference>
<dbReference type="GO" id="GO:0003676">
    <property type="term" value="F:nucleic acid binding"/>
    <property type="evidence" value="ECO:0007669"/>
    <property type="project" value="InterPro"/>
</dbReference>
<dbReference type="InterPro" id="IPR036397">
    <property type="entry name" value="RNaseH_sf"/>
</dbReference>
<dbReference type="SUPFAM" id="SSF56672">
    <property type="entry name" value="DNA/RNA polymerases"/>
    <property type="match status" value="1"/>
</dbReference>
<dbReference type="Pfam" id="PF13966">
    <property type="entry name" value="zf-RVT"/>
    <property type="match status" value="1"/>
</dbReference>
<evidence type="ECO:0000313" key="9">
    <source>
        <dbReference type="Proteomes" id="UP001172457"/>
    </source>
</evidence>
<accession>A0AA38TN07</accession>
<dbReference type="InterPro" id="IPR001584">
    <property type="entry name" value="Integrase_cat-core"/>
</dbReference>
<name>A0AA38TN07_9ASTR</name>
<feature type="domain" description="Integrase catalytic" evidence="7">
    <location>
        <begin position="1595"/>
        <end position="1762"/>
    </location>
</feature>
<dbReference type="PROSITE" id="PS50994">
    <property type="entry name" value="INTEGRASE"/>
    <property type="match status" value="1"/>
</dbReference>
<dbReference type="InterPro" id="IPR005162">
    <property type="entry name" value="Retrotrans_gag_dom"/>
</dbReference>
<dbReference type="InterPro" id="IPR026960">
    <property type="entry name" value="RVT-Znf"/>
</dbReference>
<dbReference type="Gene3D" id="3.30.70.270">
    <property type="match status" value="1"/>
</dbReference>
<dbReference type="PANTHER" id="PTHR37984">
    <property type="entry name" value="PROTEIN CBG26694"/>
    <property type="match status" value="1"/>
</dbReference>
<dbReference type="Pfam" id="PF03732">
    <property type="entry name" value="Retrotrans_gag"/>
    <property type="match status" value="1"/>
</dbReference>
<keyword evidence="1" id="KW-0808">Transferase</keyword>
<protein>
    <recommendedName>
        <fullName evidence="7">Integrase catalytic domain-containing protein</fullName>
    </recommendedName>
</protein>
<dbReference type="Gene3D" id="2.40.70.10">
    <property type="entry name" value="Acid Proteases"/>
    <property type="match status" value="1"/>
</dbReference>
<dbReference type="GO" id="GO:0016779">
    <property type="term" value="F:nucleotidyltransferase activity"/>
    <property type="evidence" value="ECO:0007669"/>
    <property type="project" value="UniProtKB-KW"/>
</dbReference>